<organism evidence="1 2">
    <name type="scientific">Melia azedarach</name>
    <name type="common">Chinaberry tree</name>
    <dbReference type="NCBI Taxonomy" id="155640"/>
    <lineage>
        <taxon>Eukaryota</taxon>
        <taxon>Viridiplantae</taxon>
        <taxon>Streptophyta</taxon>
        <taxon>Embryophyta</taxon>
        <taxon>Tracheophyta</taxon>
        <taxon>Spermatophyta</taxon>
        <taxon>Magnoliopsida</taxon>
        <taxon>eudicotyledons</taxon>
        <taxon>Gunneridae</taxon>
        <taxon>Pentapetalae</taxon>
        <taxon>rosids</taxon>
        <taxon>malvids</taxon>
        <taxon>Sapindales</taxon>
        <taxon>Meliaceae</taxon>
        <taxon>Melia</taxon>
    </lineage>
</organism>
<dbReference type="Proteomes" id="UP001164539">
    <property type="component" value="Chromosome 2"/>
</dbReference>
<evidence type="ECO:0000313" key="1">
    <source>
        <dbReference type="EMBL" id="KAJ4724003.1"/>
    </source>
</evidence>
<comment type="caution">
    <text evidence="1">The sequence shown here is derived from an EMBL/GenBank/DDBJ whole genome shotgun (WGS) entry which is preliminary data.</text>
</comment>
<protein>
    <submittedName>
        <fullName evidence="1">Glucosidase 2 subunit beta-like</fullName>
    </submittedName>
</protein>
<reference evidence="1 2" key="1">
    <citation type="journal article" date="2023" name="Science">
        <title>Complex scaffold remodeling in plant triterpene biosynthesis.</title>
        <authorList>
            <person name="De La Pena R."/>
            <person name="Hodgson H."/>
            <person name="Liu J.C."/>
            <person name="Stephenson M.J."/>
            <person name="Martin A.C."/>
            <person name="Owen C."/>
            <person name="Harkess A."/>
            <person name="Leebens-Mack J."/>
            <person name="Jimenez L.E."/>
            <person name="Osbourn A."/>
            <person name="Sattely E.S."/>
        </authorList>
    </citation>
    <scope>NUCLEOTIDE SEQUENCE [LARGE SCALE GENOMIC DNA]</scope>
    <source>
        <strain evidence="2">cv. JPN11</strain>
        <tissue evidence="1">Leaf</tissue>
    </source>
</reference>
<keyword evidence="2" id="KW-1185">Reference proteome</keyword>
<evidence type="ECO:0000313" key="2">
    <source>
        <dbReference type="Proteomes" id="UP001164539"/>
    </source>
</evidence>
<dbReference type="EMBL" id="CM051395">
    <property type="protein sequence ID" value="KAJ4724003.1"/>
    <property type="molecule type" value="Genomic_DNA"/>
</dbReference>
<sequence>MRVALVDTGFIYAVVLSLLWVSSSAIGRSTASSSILKDPFYGISPQDEIYYKTSSDTIKCKDGSKKFAKTELNDDFCDCPDGTDEPGTSACPNGKFYCRNAGHSPLVIFSSRVNDGICDCCDGSDEYDGKVKCPNTCWEAGKVARDKLKKKIATYQEGVVLRKKEIEQAKLSLANDEAELSKLKNEEKILKGLVQQLKEHKEQIEKAEEKERVEREKEKKEAEEKAQREQSESGEKAEPEKKETEENADNADKPADIKYDDKIGVLEESSLDQAQPEVHADPAAKAKNIVASENLETPIDGVEQYAAEETEQSHSPDSKDSSAAVSETSSDAESQASKAKKVGNEVSENTEELSREELGRLVASRWTGEKTEKQSGESGANDHNHEGHEETPEDNHYEEDDSYATDTDDEAERYDDNEKYDDTKKYDDNDMDDETYREEDHDDDASTSYKSDLDDEVDSSETTTASNPSWLEKIQKTVRNILQAVNLFQTPVDKSEAARVRKEYKESSDKLSKIQSRISSLTQKLKHDFGLEKEFYSFYGHCFESKQNKYVYKVCPFKKATQEEGYTTTRLGSWDKFEDSYHIMLFSNGDKCWNGPDRSMRVRLRCGLKNEVADVDEPSRCEYVALLSTPAVCLEEKLRELQDKLDAMNKEQPQRHDEL</sequence>
<proteinExistence type="predicted"/>
<accession>A0ACC1YLH6</accession>
<gene>
    <name evidence="1" type="ORF">OWV82_003045</name>
</gene>
<name>A0ACC1YLH6_MELAZ</name>